<dbReference type="Gene3D" id="2.40.50.100">
    <property type="match status" value="1"/>
</dbReference>
<evidence type="ECO:0000256" key="2">
    <source>
        <dbReference type="ARBA" id="ARBA00022448"/>
    </source>
</evidence>
<dbReference type="PANTHER" id="PTHR30097:SF4">
    <property type="entry name" value="SLR6042 PROTEIN"/>
    <property type="match status" value="1"/>
</dbReference>
<evidence type="ECO:0000259" key="9">
    <source>
        <dbReference type="Pfam" id="PF25973"/>
    </source>
</evidence>
<dbReference type="GO" id="GO:0015679">
    <property type="term" value="P:plasma membrane copper ion transport"/>
    <property type="evidence" value="ECO:0007669"/>
    <property type="project" value="TreeGrafter"/>
</dbReference>
<dbReference type="RefSeq" id="WP_104231594.1">
    <property type="nucleotide sequence ID" value="NZ_PSNW01000010.1"/>
</dbReference>
<keyword evidence="2" id="KW-0813">Transport</keyword>
<comment type="function">
    <text evidence="5">CzcA and CzcB together would act in zinc efflux nearly as effectively as the complete czc efflux system (CzcABC). The CzcB protein is thought to funnel zinc cations to the CzcA transport protein.</text>
</comment>
<evidence type="ECO:0000256" key="3">
    <source>
        <dbReference type="ARBA" id="ARBA00022833"/>
    </source>
</evidence>
<dbReference type="InterPro" id="IPR058792">
    <property type="entry name" value="Beta-barrel_RND_2"/>
</dbReference>
<comment type="caution">
    <text evidence="11">The sequence shown here is derived from an EMBL/GenBank/DDBJ whole genome shotgun (WGS) entry which is preliminary data.</text>
</comment>
<evidence type="ECO:0000256" key="6">
    <source>
        <dbReference type="SAM" id="MobiDB-lite"/>
    </source>
</evidence>
<dbReference type="Gene3D" id="2.40.420.20">
    <property type="match status" value="1"/>
</dbReference>
<evidence type="ECO:0000259" key="8">
    <source>
        <dbReference type="Pfam" id="PF25954"/>
    </source>
</evidence>
<name>A0A2S5TCQ1_9GAMM</name>
<dbReference type="EMBL" id="PSNW01000010">
    <property type="protein sequence ID" value="PPE72784.1"/>
    <property type="molecule type" value="Genomic_DNA"/>
</dbReference>
<feature type="compositionally biased region" description="Basic and acidic residues" evidence="6">
    <location>
        <begin position="29"/>
        <end position="61"/>
    </location>
</feature>
<dbReference type="FunFam" id="2.40.30.170:FF:000010">
    <property type="entry name" value="Efflux RND transporter periplasmic adaptor subunit"/>
    <property type="match status" value="1"/>
</dbReference>
<dbReference type="Pfam" id="PF25954">
    <property type="entry name" value="Beta-barrel_RND_2"/>
    <property type="match status" value="1"/>
</dbReference>
<accession>A0A2S5TCQ1</accession>
<dbReference type="GO" id="GO:0030288">
    <property type="term" value="C:outer membrane-bounded periplasmic space"/>
    <property type="evidence" value="ECO:0007669"/>
    <property type="project" value="TreeGrafter"/>
</dbReference>
<evidence type="ECO:0000259" key="10">
    <source>
        <dbReference type="Pfam" id="PF25975"/>
    </source>
</evidence>
<proteinExistence type="inferred from homology"/>
<dbReference type="Pfam" id="PF25975">
    <property type="entry name" value="CzcB_C"/>
    <property type="match status" value="1"/>
</dbReference>
<keyword evidence="4" id="KW-0105">Cadmium resistance</keyword>
<dbReference type="AlphaFoldDB" id="A0A2S5TCQ1"/>
<protein>
    <submittedName>
        <fullName evidence="11">RND transporter</fullName>
    </submittedName>
</protein>
<dbReference type="Proteomes" id="UP000238220">
    <property type="component" value="Unassembled WGS sequence"/>
</dbReference>
<keyword evidence="12" id="KW-1185">Reference proteome</keyword>
<dbReference type="InterPro" id="IPR058649">
    <property type="entry name" value="CzcB_C"/>
</dbReference>
<feature type="domain" description="CusB-like beta-barrel" evidence="8">
    <location>
        <begin position="179"/>
        <end position="253"/>
    </location>
</feature>
<reference evidence="11 12" key="1">
    <citation type="submission" date="2018-02" db="EMBL/GenBank/DDBJ databases">
        <title>Genome sequencing of Solimonas sp. HR-BB.</title>
        <authorList>
            <person name="Lee Y."/>
            <person name="Jeon C.O."/>
        </authorList>
    </citation>
    <scope>NUCLEOTIDE SEQUENCE [LARGE SCALE GENOMIC DNA]</scope>
    <source>
        <strain evidence="11 12">HR-BB</strain>
    </source>
</reference>
<feature type="region of interest" description="Disordered" evidence="6">
    <location>
        <begin position="21"/>
        <end position="61"/>
    </location>
</feature>
<feature type="chain" id="PRO_5015604059" evidence="7">
    <location>
        <begin position="21"/>
        <end position="333"/>
    </location>
</feature>
<evidence type="ECO:0000256" key="1">
    <source>
        <dbReference type="ARBA" id="ARBA00009477"/>
    </source>
</evidence>
<dbReference type="FunFam" id="2.40.420.20:FF:000006">
    <property type="entry name" value="RND family efflux transporter MFP subunit"/>
    <property type="match status" value="1"/>
</dbReference>
<evidence type="ECO:0000256" key="5">
    <source>
        <dbReference type="ARBA" id="ARBA00058766"/>
    </source>
</evidence>
<feature type="signal peptide" evidence="7">
    <location>
        <begin position="1"/>
        <end position="20"/>
    </location>
</feature>
<sequence length="333" mass="35013">MNSKLIMLTLLLPLALSACGGSEPASAEAKPESAEKSGKHAEGEAGHKEGEEGHEEGEGGHEEGVLALTPEQIKAAGIELAQAGPATIRETLPLYGVVAPNAERVREVAARYPGVIRSVTTAIGSTVRQGQSLATVESNESLETYTVTAPLSGVVTARNANPGEQTGEKALFTVADLSTVWVELSLFPRDVAKVRVGQEVRVKNSDTNLNATGKLVYVAPFGSSNNQTLTARVLLDNAEGRWSPGLYVTADVTLAESPVNLAIRNEAVQNMEGRNVVFVAEGKGFEPRPVKLGRSDGETSEVLGGVRAGETYATHNSFILKAELGKGEAEHGH</sequence>
<dbReference type="InterPro" id="IPR058647">
    <property type="entry name" value="BSH_CzcB-like"/>
</dbReference>
<dbReference type="Gene3D" id="2.40.30.170">
    <property type="match status" value="1"/>
</dbReference>
<organism evidence="11 12">
    <name type="scientific">Solimonas fluminis</name>
    <dbReference type="NCBI Taxonomy" id="2086571"/>
    <lineage>
        <taxon>Bacteria</taxon>
        <taxon>Pseudomonadati</taxon>
        <taxon>Pseudomonadota</taxon>
        <taxon>Gammaproteobacteria</taxon>
        <taxon>Nevskiales</taxon>
        <taxon>Nevskiaceae</taxon>
        <taxon>Solimonas</taxon>
    </lineage>
</organism>
<dbReference type="GO" id="GO:0060003">
    <property type="term" value="P:copper ion export"/>
    <property type="evidence" value="ECO:0007669"/>
    <property type="project" value="TreeGrafter"/>
</dbReference>
<dbReference type="GO" id="GO:0046914">
    <property type="term" value="F:transition metal ion binding"/>
    <property type="evidence" value="ECO:0007669"/>
    <property type="project" value="TreeGrafter"/>
</dbReference>
<gene>
    <name evidence="11" type="ORF">C3942_17225</name>
</gene>
<evidence type="ECO:0000256" key="4">
    <source>
        <dbReference type="ARBA" id="ARBA00043263"/>
    </source>
</evidence>
<dbReference type="SUPFAM" id="SSF111369">
    <property type="entry name" value="HlyD-like secretion proteins"/>
    <property type="match status" value="1"/>
</dbReference>
<dbReference type="PANTHER" id="PTHR30097">
    <property type="entry name" value="CATION EFFLUX SYSTEM PROTEIN CUSB"/>
    <property type="match status" value="1"/>
</dbReference>
<evidence type="ECO:0000313" key="11">
    <source>
        <dbReference type="EMBL" id="PPE72784.1"/>
    </source>
</evidence>
<evidence type="ECO:0000256" key="7">
    <source>
        <dbReference type="SAM" id="SignalP"/>
    </source>
</evidence>
<evidence type="ECO:0000313" key="12">
    <source>
        <dbReference type="Proteomes" id="UP000238220"/>
    </source>
</evidence>
<comment type="similarity">
    <text evidence="1">Belongs to the membrane fusion protein (MFP) (TC 8.A.1) family.</text>
</comment>
<dbReference type="Pfam" id="PF25973">
    <property type="entry name" value="BSH_CzcB"/>
    <property type="match status" value="1"/>
</dbReference>
<keyword evidence="3" id="KW-0862">Zinc</keyword>
<feature type="domain" description="CzcB-like C-terminal circularly permuted SH3-like" evidence="10">
    <location>
        <begin position="261"/>
        <end position="321"/>
    </location>
</feature>
<keyword evidence="7" id="KW-0732">Signal</keyword>
<dbReference type="PROSITE" id="PS51257">
    <property type="entry name" value="PROKAR_LIPOPROTEIN"/>
    <property type="match status" value="1"/>
</dbReference>
<dbReference type="InterPro" id="IPR051909">
    <property type="entry name" value="MFP_Cation_Efflux"/>
</dbReference>
<dbReference type="OrthoDB" id="9768185at2"/>
<feature type="domain" description="CzcB-like barrel-sandwich hybrid" evidence="9">
    <location>
        <begin position="105"/>
        <end position="176"/>
    </location>
</feature>
<dbReference type="GO" id="GO:0046686">
    <property type="term" value="P:response to cadmium ion"/>
    <property type="evidence" value="ECO:0007669"/>
    <property type="project" value="UniProtKB-KW"/>
</dbReference>